<dbReference type="RefSeq" id="WP_215239168.1">
    <property type="nucleotide sequence ID" value="NZ_CAJRAF010000002.1"/>
</dbReference>
<dbReference type="Gene3D" id="2.60.120.200">
    <property type="match status" value="1"/>
</dbReference>
<gene>
    <name evidence="1" type="ORF">DYBT9275_02539</name>
</gene>
<dbReference type="AlphaFoldDB" id="A0A916NLH4"/>
<dbReference type="EMBL" id="CAJRAF010000002">
    <property type="protein sequence ID" value="CAG5000822.1"/>
    <property type="molecule type" value="Genomic_DNA"/>
</dbReference>
<keyword evidence="2" id="KW-1185">Reference proteome</keyword>
<organism evidence="1 2">
    <name type="scientific">Dyadobacter helix</name>
    <dbReference type="NCBI Taxonomy" id="2822344"/>
    <lineage>
        <taxon>Bacteria</taxon>
        <taxon>Pseudomonadati</taxon>
        <taxon>Bacteroidota</taxon>
        <taxon>Cytophagia</taxon>
        <taxon>Cytophagales</taxon>
        <taxon>Spirosomataceae</taxon>
        <taxon>Dyadobacter</taxon>
    </lineage>
</organism>
<dbReference type="PROSITE" id="PS51257">
    <property type="entry name" value="PROKAR_LIPOPROTEIN"/>
    <property type="match status" value="1"/>
</dbReference>
<sequence length="301" mass="33563">MIRISLGILMLLVSCSGKEKNIAEEDTCNGTCFTCEAAPEGTIFCDDFENNVPLKEKYFEYNDAGGRFILQDHVGQGGSRGMKVVFRKGDVDVGALRKSIGRTPGDYISKNASSPEKDFNEIYWRVDLRRQAGWKGGGADKLTRATVMANEAWAQGAIGHLWSSGNYLVMDPASGIDEAGNLVTTKYNDFDKLRWNLGKKLGTTDMYSDATAGEWFCVEGHMKLNTPGNKDGIFEFWINDQLQGITTGMNWHGNWNSDARNMKINGVFFENYWNNGSVQDQERYMDNIVISTKRIGCSCGK</sequence>
<protein>
    <submittedName>
        <fullName evidence="1">Uncharacterized protein</fullName>
    </submittedName>
</protein>
<name>A0A916NLH4_9BACT</name>
<proteinExistence type="predicted"/>
<comment type="caution">
    <text evidence="1">The sequence shown here is derived from an EMBL/GenBank/DDBJ whole genome shotgun (WGS) entry which is preliminary data.</text>
</comment>
<accession>A0A916NLH4</accession>
<evidence type="ECO:0000313" key="2">
    <source>
        <dbReference type="Proteomes" id="UP000680038"/>
    </source>
</evidence>
<evidence type="ECO:0000313" key="1">
    <source>
        <dbReference type="EMBL" id="CAG5000822.1"/>
    </source>
</evidence>
<reference evidence="1" key="1">
    <citation type="submission" date="2021-04" db="EMBL/GenBank/DDBJ databases">
        <authorList>
            <person name="Rodrigo-Torres L."/>
            <person name="Arahal R. D."/>
            <person name="Lucena T."/>
        </authorList>
    </citation>
    <scope>NUCLEOTIDE SEQUENCE</scope>
    <source>
        <strain evidence="1">CECT 9275</strain>
    </source>
</reference>
<dbReference type="Proteomes" id="UP000680038">
    <property type="component" value="Unassembled WGS sequence"/>
</dbReference>